<dbReference type="SUPFAM" id="SSF51395">
    <property type="entry name" value="FMN-linked oxidoreductases"/>
    <property type="match status" value="1"/>
</dbReference>
<reference evidence="3 4" key="1">
    <citation type="submission" date="2024-09" db="EMBL/GenBank/DDBJ databases">
        <authorList>
            <person name="Sun Q."/>
            <person name="Mori K."/>
        </authorList>
    </citation>
    <scope>NUCLEOTIDE SEQUENCE [LARGE SCALE GENOMIC DNA]</scope>
    <source>
        <strain evidence="3 4">TBRC 1432</strain>
    </source>
</reference>
<dbReference type="CDD" id="cd02933">
    <property type="entry name" value="OYE_like_FMN"/>
    <property type="match status" value="1"/>
</dbReference>
<dbReference type="InterPro" id="IPR001155">
    <property type="entry name" value="OxRdtase_FMN_N"/>
</dbReference>
<evidence type="ECO:0000313" key="4">
    <source>
        <dbReference type="Proteomes" id="UP001589810"/>
    </source>
</evidence>
<dbReference type="EMBL" id="JBHLUD010000002">
    <property type="protein sequence ID" value="MFC0541286.1"/>
    <property type="molecule type" value="Genomic_DNA"/>
</dbReference>
<feature type="region of interest" description="Disordered" evidence="1">
    <location>
        <begin position="322"/>
        <end position="354"/>
    </location>
</feature>
<feature type="compositionally biased region" description="Basic and acidic residues" evidence="1">
    <location>
        <begin position="341"/>
        <end position="354"/>
    </location>
</feature>
<dbReference type="InterPro" id="IPR013785">
    <property type="entry name" value="Aldolase_TIM"/>
</dbReference>
<name>A0ABV6MN39_9PSEU</name>
<comment type="caution">
    <text evidence="3">The sequence shown here is derived from an EMBL/GenBank/DDBJ whole genome shotgun (WGS) entry which is preliminary data.</text>
</comment>
<evidence type="ECO:0000256" key="1">
    <source>
        <dbReference type="SAM" id="MobiDB-lite"/>
    </source>
</evidence>
<dbReference type="Pfam" id="PF00724">
    <property type="entry name" value="Oxidored_FMN"/>
    <property type="match status" value="1"/>
</dbReference>
<dbReference type="RefSeq" id="WP_273942726.1">
    <property type="nucleotide sequence ID" value="NZ_CP097263.1"/>
</dbReference>
<dbReference type="Proteomes" id="UP001589810">
    <property type="component" value="Unassembled WGS sequence"/>
</dbReference>
<feature type="domain" description="NADH:flavin oxidoreductase/NADH oxidase N-terminal" evidence="2">
    <location>
        <begin position="5"/>
        <end position="331"/>
    </location>
</feature>
<evidence type="ECO:0000259" key="2">
    <source>
        <dbReference type="Pfam" id="PF00724"/>
    </source>
</evidence>
<protein>
    <submittedName>
        <fullName evidence="3">Alkene reductase</fullName>
    </submittedName>
</protein>
<proteinExistence type="predicted"/>
<sequence length="354" mass="38094">MPSPFEPVTVGGLTLPHRIAMSPMTRSRAYGQLPSDLMAEYYAQRAGAAMIITEGTQPSAVGQGYLNTPGIHSAEQIAAWRKVTDAVHSRGGRIFLQLMHTGRVGHPSFLPEGLQHVGPSAVAADSQVFTGDGMQAMSDPAELSDEDIAATVEDYAKAAANAVEAGFDGVELHGANGYLIHQFLSSNANRRTDRWGGSPENRVRFAVEVARAVADRIGPDRVGLRVSPGVTNNDIREDDPHDTYAALSDGIRPLGLAYLHVFEGPHRDITLRLRKEFDGTFILNPFTPGSHTGPAELALLEDGTADILTFGANYLANPDLPERLAKGRPLNTPDPATFYGGDEKGYTDYPRHAD</sequence>
<accession>A0ABV6MN39</accession>
<organism evidence="3 4">
    <name type="scientific">Kutzneria chonburiensis</name>
    <dbReference type="NCBI Taxonomy" id="1483604"/>
    <lineage>
        <taxon>Bacteria</taxon>
        <taxon>Bacillati</taxon>
        <taxon>Actinomycetota</taxon>
        <taxon>Actinomycetes</taxon>
        <taxon>Pseudonocardiales</taxon>
        <taxon>Pseudonocardiaceae</taxon>
        <taxon>Kutzneria</taxon>
    </lineage>
</organism>
<dbReference type="InterPro" id="IPR045247">
    <property type="entry name" value="Oye-like"/>
</dbReference>
<evidence type="ECO:0000313" key="3">
    <source>
        <dbReference type="EMBL" id="MFC0541286.1"/>
    </source>
</evidence>
<keyword evidence="4" id="KW-1185">Reference proteome</keyword>
<dbReference type="PANTHER" id="PTHR22893">
    <property type="entry name" value="NADH OXIDOREDUCTASE-RELATED"/>
    <property type="match status" value="1"/>
</dbReference>
<dbReference type="Gene3D" id="3.20.20.70">
    <property type="entry name" value="Aldolase class I"/>
    <property type="match status" value="1"/>
</dbReference>
<dbReference type="PANTHER" id="PTHR22893:SF91">
    <property type="entry name" value="NADPH DEHYDROGENASE 2-RELATED"/>
    <property type="match status" value="1"/>
</dbReference>
<gene>
    <name evidence="3" type="ORF">ACFFH7_07310</name>
</gene>